<accession>J9GBE8</accession>
<protein>
    <submittedName>
        <fullName evidence="1">Uncharacterized protein</fullName>
    </submittedName>
</protein>
<comment type="caution">
    <text evidence="1">The sequence shown here is derived from an EMBL/GenBank/DDBJ whole genome shotgun (WGS) entry which is preliminary data.</text>
</comment>
<organism evidence="1">
    <name type="scientific">gut metagenome</name>
    <dbReference type="NCBI Taxonomy" id="749906"/>
    <lineage>
        <taxon>unclassified sequences</taxon>
        <taxon>metagenomes</taxon>
        <taxon>organismal metagenomes</taxon>
    </lineage>
</organism>
<dbReference type="EMBL" id="AMCI01001897">
    <property type="protein sequence ID" value="EJX04169.1"/>
    <property type="molecule type" value="Genomic_DNA"/>
</dbReference>
<evidence type="ECO:0000313" key="1">
    <source>
        <dbReference type="EMBL" id="EJX04169.1"/>
    </source>
</evidence>
<name>J9GBE8_9ZZZZ</name>
<reference evidence="1" key="1">
    <citation type="journal article" date="2012" name="PLoS ONE">
        <title>Gene sets for utilization of primary and secondary nutrition supplies in the distal gut of endangered iberian lynx.</title>
        <authorList>
            <person name="Alcaide M."/>
            <person name="Messina E."/>
            <person name="Richter M."/>
            <person name="Bargiela R."/>
            <person name="Peplies J."/>
            <person name="Huws S.A."/>
            <person name="Newbold C.J."/>
            <person name="Golyshin P.N."/>
            <person name="Simon M.A."/>
            <person name="Lopez G."/>
            <person name="Yakimov M.M."/>
            <person name="Ferrer M."/>
        </authorList>
    </citation>
    <scope>NUCLEOTIDE SEQUENCE</scope>
</reference>
<proteinExistence type="predicted"/>
<dbReference type="AlphaFoldDB" id="J9GBE8"/>
<gene>
    <name evidence="1" type="ORF">EVA_07724</name>
</gene>
<sequence length="40" mass="4598">MPSSSAYSRPAFQSVSGWIIWNLSFLQDDREDAHQQVCCH</sequence>